<dbReference type="Proteomes" id="UP001604336">
    <property type="component" value="Unassembled WGS sequence"/>
</dbReference>
<name>A0ABD1V5P0_9LAMI</name>
<dbReference type="EMBL" id="JBFOLK010000002">
    <property type="protein sequence ID" value="KAL2532633.1"/>
    <property type="molecule type" value="Genomic_DNA"/>
</dbReference>
<keyword evidence="2" id="KW-1185">Reference proteome</keyword>
<comment type="caution">
    <text evidence="1">The sequence shown here is derived from an EMBL/GenBank/DDBJ whole genome shotgun (WGS) entry which is preliminary data.</text>
</comment>
<evidence type="ECO:0000313" key="2">
    <source>
        <dbReference type="Proteomes" id="UP001604336"/>
    </source>
</evidence>
<dbReference type="AlphaFoldDB" id="A0ABD1V5P0"/>
<protein>
    <submittedName>
        <fullName evidence="1">Uncharacterized protein</fullName>
    </submittedName>
</protein>
<evidence type="ECO:0000313" key="1">
    <source>
        <dbReference type="EMBL" id="KAL2532633.1"/>
    </source>
</evidence>
<accession>A0ABD1V5P0</accession>
<proteinExistence type="predicted"/>
<gene>
    <name evidence="1" type="ORF">Adt_05984</name>
</gene>
<sequence length="128" mass="14507">MNALKKAMSAYTSFIHKDISRASADSQKELLARLNEDLVDALKRPSLELSISIRLILRGIRQEVSLLLSENVELRTKKMSFVWAMAENESLNININSVKSRLNELSSKIMIEDSLLISLESEMKELQA</sequence>
<organism evidence="1 2">
    <name type="scientific">Abeliophyllum distichum</name>
    <dbReference type="NCBI Taxonomy" id="126358"/>
    <lineage>
        <taxon>Eukaryota</taxon>
        <taxon>Viridiplantae</taxon>
        <taxon>Streptophyta</taxon>
        <taxon>Embryophyta</taxon>
        <taxon>Tracheophyta</taxon>
        <taxon>Spermatophyta</taxon>
        <taxon>Magnoliopsida</taxon>
        <taxon>eudicotyledons</taxon>
        <taxon>Gunneridae</taxon>
        <taxon>Pentapetalae</taxon>
        <taxon>asterids</taxon>
        <taxon>lamiids</taxon>
        <taxon>Lamiales</taxon>
        <taxon>Oleaceae</taxon>
        <taxon>Forsythieae</taxon>
        <taxon>Abeliophyllum</taxon>
    </lineage>
</organism>
<reference evidence="2" key="1">
    <citation type="submission" date="2024-07" db="EMBL/GenBank/DDBJ databases">
        <title>Two chromosome-level genome assemblies of Korean endemic species Abeliophyllum distichum and Forsythia ovata (Oleaceae).</title>
        <authorList>
            <person name="Jang H."/>
        </authorList>
    </citation>
    <scope>NUCLEOTIDE SEQUENCE [LARGE SCALE GENOMIC DNA]</scope>
</reference>